<feature type="compositionally biased region" description="Basic and acidic residues" evidence="1">
    <location>
        <begin position="41"/>
        <end position="65"/>
    </location>
</feature>
<keyword evidence="2" id="KW-0732">Signal</keyword>
<dbReference type="OrthoDB" id="8455975at2"/>
<protein>
    <submittedName>
        <fullName evidence="3">Uncharacterized protein</fullName>
    </submittedName>
</protein>
<dbReference type="EMBL" id="CP046052">
    <property type="protein sequence ID" value="QGM45781.1"/>
    <property type="molecule type" value="Genomic_DNA"/>
</dbReference>
<feature type="signal peptide" evidence="2">
    <location>
        <begin position="1"/>
        <end position="21"/>
    </location>
</feature>
<keyword evidence="4" id="KW-1185">Reference proteome</keyword>
<evidence type="ECO:0000256" key="1">
    <source>
        <dbReference type="SAM" id="MobiDB-lite"/>
    </source>
</evidence>
<accession>A0A6B8KFK5</accession>
<dbReference type="KEGG" id="mhey:H2LOC_008740"/>
<sequence>MRPAVFSILILGAVLAGPAKAGPNVPFCLALETNYRDCVRAQQARDRNREEEREWRREEMEREGVEPEEWEHMRRHRHHEEAQGDPCAPMLVELKANGCF</sequence>
<dbReference type="AlphaFoldDB" id="A0A6B8KFK5"/>
<name>A0A6B8KFK5_9HYPH</name>
<proteinExistence type="predicted"/>
<organism evidence="3 4">
    <name type="scientific">Methylocystis heyeri</name>
    <dbReference type="NCBI Taxonomy" id="391905"/>
    <lineage>
        <taxon>Bacteria</taxon>
        <taxon>Pseudomonadati</taxon>
        <taxon>Pseudomonadota</taxon>
        <taxon>Alphaproteobacteria</taxon>
        <taxon>Hyphomicrobiales</taxon>
        <taxon>Methylocystaceae</taxon>
        <taxon>Methylocystis</taxon>
    </lineage>
</organism>
<evidence type="ECO:0000313" key="4">
    <source>
        <dbReference type="Proteomes" id="UP000309061"/>
    </source>
</evidence>
<evidence type="ECO:0000256" key="2">
    <source>
        <dbReference type="SAM" id="SignalP"/>
    </source>
</evidence>
<gene>
    <name evidence="3" type="ORF">H2LOC_008740</name>
</gene>
<evidence type="ECO:0000313" key="3">
    <source>
        <dbReference type="EMBL" id="QGM45781.1"/>
    </source>
</evidence>
<dbReference type="Proteomes" id="UP000309061">
    <property type="component" value="Chromosome"/>
</dbReference>
<feature type="region of interest" description="Disordered" evidence="1">
    <location>
        <begin position="41"/>
        <end position="71"/>
    </location>
</feature>
<reference evidence="3 4" key="1">
    <citation type="submission" date="2019-11" db="EMBL/GenBank/DDBJ databases">
        <title>The genome sequence of Methylocystis heyeri.</title>
        <authorList>
            <person name="Oshkin I.Y."/>
            <person name="Miroshnikov K."/>
            <person name="Dedysh S.N."/>
        </authorList>
    </citation>
    <scope>NUCLEOTIDE SEQUENCE [LARGE SCALE GENOMIC DNA]</scope>
    <source>
        <strain evidence="3 4">H2</strain>
    </source>
</reference>
<dbReference type="RefSeq" id="WP_136496053.1">
    <property type="nucleotide sequence ID" value="NZ_CP046052.1"/>
</dbReference>
<feature type="chain" id="PRO_5025669470" evidence="2">
    <location>
        <begin position="22"/>
        <end position="100"/>
    </location>
</feature>